<evidence type="ECO:0000256" key="1">
    <source>
        <dbReference type="SAM" id="Phobius"/>
    </source>
</evidence>
<dbReference type="AlphaFoldDB" id="A0A9X3F037"/>
<dbReference type="RefSeq" id="WP_267776294.1">
    <property type="nucleotide sequence ID" value="NZ_JAPNKE010000002.1"/>
</dbReference>
<keyword evidence="1" id="KW-0472">Membrane</keyword>
<sequence>MRVPLCVLLGWLLAMPPAGVVWAAPPGGAATPSDSVRIAVVPLRVGGGQVDEATRKGWVAGLRRGLGRGDFTLVEQDVADRVGEPGCERQACLDALREAGATHLVRTGITMKSRDYLLELELVDAGSGAVLFKSQERCEICGVGEVADLLDSQGALLQTRLAVLGKGPPVLVLDTRPSGALVHVDGEVVGKTPLERPLLAGARKIRVTLGGYVAEERELTFVAGGREEVVIELQRTPGNPRQRALGGAALGGGLALFGAGVALLALDDMPFKKRCTGTEVDADGDCRWLYNTGWGGAALAVSGAVLVTLGIVALVRNRAPRPARSARVLPTGLGVMARF</sequence>
<comment type="caution">
    <text evidence="4">The sequence shown here is derived from an EMBL/GenBank/DDBJ whole genome shotgun (WGS) entry which is preliminary data.</text>
</comment>
<keyword evidence="1" id="KW-1133">Transmembrane helix</keyword>
<keyword evidence="1" id="KW-0812">Transmembrane</keyword>
<feature type="domain" description="PEGA" evidence="3">
    <location>
        <begin position="170"/>
        <end position="236"/>
    </location>
</feature>
<reference evidence="4" key="1">
    <citation type="submission" date="2022-11" db="EMBL/GenBank/DDBJ databases">
        <title>Minimal conservation of predation-associated metabolite biosynthetic gene clusters underscores biosynthetic potential of Myxococcota including descriptions for ten novel species: Archangium lansinium sp. nov., Myxococcus landrumus sp. nov., Nannocystis bai.</title>
        <authorList>
            <person name="Ahearne A."/>
            <person name="Stevens C."/>
            <person name="Phillips K."/>
        </authorList>
    </citation>
    <scope>NUCLEOTIDE SEQUENCE</scope>
    <source>
        <strain evidence="4">Na p29</strain>
    </source>
</reference>
<dbReference type="EMBL" id="JAPNKE010000002">
    <property type="protein sequence ID" value="MCY1012770.1"/>
    <property type="molecule type" value="Genomic_DNA"/>
</dbReference>
<dbReference type="Proteomes" id="UP001150924">
    <property type="component" value="Unassembled WGS sequence"/>
</dbReference>
<feature type="signal peptide" evidence="2">
    <location>
        <begin position="1"/>
        <end position="23"/>
    </location>
</feature>
<evidence type="ECO:0000313" key="4">
    <source>
        <dbReference type="EMBL" id="MCY1012770.1"/>
    </source>
</evidence>
<dbReference type="Pfam" id="PF08308">
    <property type="entry name" value="PEGA"/>
    <property type="match status" value="1"/>
</dbReference>
<gene>
    <name evidence="4" type="ORF">OV079_45995</name>
</gene>
<name>A0A9X3F037_9BACT</name>
<feature type="transmembrane region" description="Helical" evidence="1">
    <location>
        <begin position="297"/>
        <end position="315"/>
    </location>
</feature>
<keyword evidence="2" id="KW-0732">Signal</keyword>
<feature type="chain" id="PRO_5040822170" evidence="2">
    <location>
        <begin position="24"/>
        <end position="339"/>
    </location>
</feature>
<proteinExistence type="predicted"/>
<keyword evidence="5" id="KW-1185">Reference proteome</keyword>
<organism evidence="4 5">
    <name type="scientific">Nannocystis pusilla</name>
    <dbReference type="NCBI Taxonomy" id="889268"/>
    <lineage>
        <taxon>Bacteria</taxon>
        <taxon>Pseudomonadati</taxon>
        <taxon>Myxococcota</taxon>
        <taxon>Polyangia</taxon>
        <taxon>Nannocystales</taxon>
        <taxon>Nannocystaceae</taxon>
        <taxon>Nannocystis</taxon>
    </lineage>
</organism>
<evidence type="ECO:0000256" key="2">
    <source>
        <dbReference type="SAM" id="SignalP"/>
    </source>
</evidence>
<protein>
    <submittedName>
        <fullName evidence="4">PEGA domain-containing protein</fullName>
    </submittedName>
</protein>
<evidence type="ECO:0000259" key="3">
    <source>
        <dbReference type="Pfam" id="PF08308"/>
    </source>
</evidence>
<feature type="transmembrane region" description="Helical" evidence="1">
    <location>
        <begin position="244"/>
        <end position="266"/>
    </location>
</feature>
<accession>A0A9X3F037</accession>
<evidence type="ECO:0000313" key="5">
    <source>
        <dbReference type="Proteomes" id="UP001150924"/>
    </source>
</evidence>
<dbReference type="InterPro" id="IPR013229">
    <property type="entry name" value="PEGA"/>
</dbReference>